<dbReference type="OrthoDB" id="5586934at2759"/>
<proteinExistence type="predicted"/>
<dbReference type="PANTHER" id="PTHR33802">
    <property type="entry name" value="SI:CH211-161H7.5-RELATED"/>
    <property type="match status" value="1"/>
</dbReference>
<feature type="transmembrane region" description="Helical" evidence="1">
    <location>
        <begin position="122"/>
        <end position="143"/>
    </location>
</feature>
<accession>A0A2G8LKR5</accession>
<keyword evidence="3" id="KW-1185">Reference proteome</keyword>
<evidence type="ECO:0000313" key="2">
    <source>
        <dbReference type="EMBL" id="PIK60858.1"/>
    </source>
</evidence>
<evidence type="ECO:0000313" key="3">
    <source>
        <dbReference type="Proteomes" id="UP000230750"/>
    </source>
</evidence>
<reference evidence="2 3" key="1">
    <citation type="journal article" date="2017" name="PLoS Biol.">
        <title>The sea cucumber genome provides insights into morphological evolution and visceral regeneration.</title>
        <authorList>
            <person name="Zhang X."/>
            <person name="Sun L."/>
            <person name="Yuan J."/>
            <person name="Sun Y."/>
            <person name="Gao Y."/>
            <person name="Zhang L."/>
            <person name="Li S."/>
            <person name="Dai H."/>
            <person name="Hamel J.F."/>
            <person name="Liu C."/>
            <person name="Yu Y."/>
            <person name="Liu S."/>
            <person name="Lin W."/>
            <person name="Guo K."/>
            <person name="Jin S."/>
            <person name="Xu P."/>
            <person name="Storey K.B."/>
            <person name="Huan P."/>
            <person name="Zhang T."/>
            <person name="Zhou Y."/>
            <person name="Zhang J."/>
            <person name="Lin C."/>
            <person name="Li X."/>
            <person name="Xing L."/>
            <person name="Huo D."/>
            <person name="Sun M."/>
            <person name="Wang L."/>
            <person name="Mercier A."/>
            <person name="Li F."/>
            <person name="Yang H."/>
            <person name="Xiang J."/>
        </authorList>
    </citation>
    <scope>NUCLEOTIDE SEQUENCE [LARGE SCALE GENOMIC DNA]</scope>
    <source>
        <strain evidence="2">Shaxun</strain>
        <tissue evidence="2">Muscle</tissue>
    </source>
</reference>
<organism evidence="2 3">
    <name type="scientific">Stichopus japonicus</name>
    <name type="common">Sea cucumber</name>
    <dbReference type="NCBI Taxonomy" id="307972"/>
    <lineage>
        <taxon>Eukaryota</taxon>
        <taxon>Metazoa</taxon>
        <taxon>Echinodermata</taxon>
        <taxon>Eleutherozoa</taxon>
        <taxon>Echinozoa</taxon>
        <taxon>Holothuroidea</taxon>
        <taxon>Aspidochirotacea</taxon>
        <taxon>Aspidochirotida</taxon>
        <taxon>Stichopodidae</taxon>
        <taxon>Apostichopus</taxon>
    </lineage>
</organism>
<dbReference type="EMBL" id="MRZV01000045">
    <property type="protein sequence ID" value="PIK60858.1"/>
    <property type="molecule type" value="Genomic_DNA"/>
</dbReference>
<comment type="caution">
    <text evidence="2">The sequence shown here is derived from an EMBL/GenBank/DDBJ whole genome shotgun (WGS) entry which is preliminary data.</text>
</comment>
<dbReference type="Proteomes" id="UP000230750">
    <property type="component" value="Unassembled WGS sequence"/>
</dbReference>
<dbReference type="STRING" id="307972.A0A2G8LKR5"/>
<keyword evidence="1" id="KW-0812">Transmembrane</keyword>
<feature type="transmembrane region" description="Helical" evidence="1">
    <location>
        <begin position="7"/>
        <end position="28"/>
    </location>
</feature>
<name>A0A2G8LKR5_STIJA</name>
<evidence type="ECO:0000256" key="1">
    <source>
        <dbReference type="SAM" id="Phobius"/>
    </source>
</evidence>
<keyword evidence="1" id="KW-0472">Membrane</keyword>
<protein>
    <submittedName>
        <fullName evidence="2">Uncharacterized protein</fullName>
    </submittedName>
</protein>
<dbReference type="AlphaFoldDB" id="A0A2G8LKR5"/>
<dbReference type="PANTHER" id="PTHR33802:SF1">
    <property type="entry name" value="XK-RELATED PROTEIN"/>
    <property type="match status" value="1"/>
</dbReference>
<keyword evidence="1" id="KW-1133">Transmembrane helix</keyword>
<feature type="transmembrane region" description="Helical" evidence="1">
    <location>
        <begin position="89"/>
        <end position="116"/>
    </location>
</feature>
<feature type="transmembrane region" description="Helical" evidence="1">
    <location>
        <begin position="54"/>
        <end position="77"/>
    </location>
</feature>
<gene>
    <name evidence="2" type="ORF">BSL78_02174</name>
</gene>
<sequence length="159" mass="18352">MAKQDVCFIILAVLTMVSFVVVQVVSGITMSRCEKHWNFTNRSNDDTDLNPPGWAFSIWFVIYMWQAAWIIYVLTTICRQCCGKPIYQLLNVVTSPFLAIFIVNQLLSLGFFYIYIMQMDETVTPMLSVFSLWVTVLLCLIIYHYQMAAVPPKLACQLR</sequence>